<feature type="transmembrane region" description="Helical" evidence="6">
    <location>
        <begin position="195"/>
        <end position="215"/>
    </location>
</feature>
<dbReference type="InterPro" id="IPR002293">
    <property type="entry name" value="AA/rel_permease1"/>
</dbReference>
<evidence type="ECO:0000256" key="4">
    <source>
        <dbReference type="ARBA" id="ARBA00022989"/>
    </source>
</evidence>
<comment type="caution">
    <text evidence="7">The sequence shown here is derived from an EMBL/GenBank/DDBJ whole genome shotgun (WGS) entry which is preliminary data.</text>
</comment>
<dbReference type="GO" id="GO:0016020">
    <property type="term" value="C:membrane"/>
    <property type="evidence" value="ECO:0007669"/>
    <property type="project" value="UniProtKB-SubCell"/>
</dbReference>
<proteinExistence type="predicted"/>
<feature type="transmembrane region" description="Helical" evidence="6">
    <location>
        <begin position="356"/>
        <end position="377"/>
    </location>
</feature>
<dbReference type="PANTHER" id="PTHR45649:SF1">
    <property type="entry name" value="TRANSPORTER, PUTATIVE (EUROFUNG)-RELATED"/>
    <property type="match status" value="1"/>
</dbReference>
<reference evidence="7" key="1">
    <citation type="submission" date="2021-03" db="EMBL/GenBank/DDBJ databases">
        <authorList>
            <person name="Tagirdzhanova G."/>
        </authorList>
    </citation>
    <scope>NUCLEOTIDE SEQUENCE</scope>
</reference>
<dbReference type="AlphaFoldDB" id="A0A8H3G5M7"/>
<evidence type="ECO:0000256" key="1">
    <source>
        <dbReference type="ARBA" id="ARBA00004141"/>
    </source>
</evidence>
<organism evidence="7 8">
    <name type="scientific">Heterodermia speciosa</name>
    <dbReference type="NCBI Taxonomy" id="116794"/>
    <lineage>
        <taxon>Eukaryota</taxon>
        <taxon>Fungi</taxon>
        <taxon>Dikarya</taxon>
        <taxon>Ascomycota</taxon>
        <taxon>Pezizomycotina</taxon>
        <taxon>Lecanoromycetes</taxon>
        <taxon>OSLEUM clade</taxon>
        <taxon>Lecanoromycetidae</taxon>
        <taxon>Caliciales</taxon>
        <taxon>Physciaceae</taxon>
        <taxon>Heterodermia</taxon>
    </lineage>
</organism>
<keyword evidence="2" id="KW-0813">Transport</keyword>
<dbReference type="Proteomes" id="UP000664521">
    <property type="component" value="Unassembled WGS sequence"/>
</dbReference>
<keyword evidence="8" id="KW-1185">Reference proteome</keyword>
<name>A0A8H3G5M7_9LECA</name>
<dbReference type="GO" id="GO:0022857">
    <property type="term" value="F:transmembrane transporter activity"/>
    <property type="evidence" value="ECO:0007669"/>
    <property type="project" value="InterPro"/>
</dbReference>
<dbReference type="EMBL" id="CAJPDS010000069">
    <property type="protein sequence ID" value="CAF9933583.1"/>
    <property type="molecule type" value="Genomic_DNA"/>
</dbReference>
<sequence length="413" mass="44173">MKLWNFDAKSSRRNGTALDVYSFEAEASSDGGEKELAAFGKRQQLRACSPPAPSLSLTRTNAPFHIAQLRLLFHSRPDMHVDGDMGRSILRVFTFGLTNGGPAGLVYGFIICWIGTTALFCSLAEMASAVPLAGGQYSMVSEYAPEGTGNFLAYVTGWLTCLGWQAATASSAYLGGTMVQGLIVLNKPSYEPQRWQGTLLFYAMILVSVIFNTFLAKFLPKVEGLILIIHVAGFFGVLIPLVHLAPHGSGSDVFTQFSNGGEWSTQGLSFCIGIVTGVYAFLGADSACHLAEEIPNASKVVPRVMVATTLLNGILGFAALMAILFCAGNIENALETPTGYPFIEIFYQATDSTGGATAMTCIILALVFFATIGLIATASRMTWAFARDNGLPGSRWLAKVSLSTFPSKFLPSN</sequence>
<keyword evidence="5 6" id="KW-0472">Membrane</keyword>
<feature type="transmembrane region" description="Helical" evidence="6">
    <location>
        <begin position="222"/>
        <end position="243"/>
    </location>
</feature>
<evidence type="ECO:0008006" key="9">
    <source>
        <dbReference type="Google" id="ProtNLM"/>
    </source>
</evidence>
<dbReference type="Pfam" id="PF13520">
    <property type="entry name" value="AA_permease_2"/>
    <property type="match status" value="1"/>
</dbReference>
<dbReference type="Gene3D" id="1.20.1740.10">
    <property type="entry name" value="Amino acid/polyamine transporter I"/>
    <property type="match status" value="1"/>
</dbReference>
<protein>
    <recommendedName>
        <fullName evidence="9">Amino acid transporter</fullName>
    </recommendedName>
</protein>
<evidence type="ECO:0000256" key="3">
    <source>
        <dbReference type="ARBA" id="ARBA00022692"/>
    </source>
</evidence>
<dbReference type="OrthoDB" id="3257095at2759"/>
<keyword evidence="3 6" id="KW-0812">Transmembrane</keyword>
<feature type="transmembrane region" description="Helical" evidence="6">
    <location>
        <begin position="105"/>
        <end position="130"/>
    </location>
</feature>
<comment type="subcellular location">
    <subcellularLocation>
        <location evidence="1">Membrane</location>
        <topology evidence="1">Multi-pass membrane protein</topology>
    </subcellularLocation>
</comment>
<evidence type="ECO:0000313" key="8">
    <source>
        <dbReference type="Proteomes" id="UP000664521"/>
    </source>
</evidence>
<feature type="transmembrane region" description="Helical" evidence="6">
    <location>
        <begin position="304"/>
        <end position="330"/>
    </location>
</feature>
<keyword evidence="4 6" id="KW-1133">Transmembrane helix</keyword>
<dbReference type="PANTHER" id="PTHR45649">
    <property type="entry name" value="AMINO-ACID PERMEASE BAT1"/>
    <property type="match status" value="1"/>
</dbReference>
<evidence type="ECO:0000313" key="7">
    <source>
        <dbReference type="EMBL" id="CAF9933583.1"/>
    </source>
</evidence>
<accession>A0A8H3G5M7</accession>
<gene>
    <name evidence="7" type="ORF">HETSPECPRED_008702</name>
</gene>
<evidence type="ECO:0000256" key="2">
    <source>
        <dbReference type="ARBA" id="ARBA00022448"/>
    </source>
</evidence>
<evidence type="ECO:0000256" key="5">
    <source>
        <dbReference type="ARBA" id="ARBA00023136"/>
    </source>
</evidence>
<feature type="transmembrane region" description="Helical" evidence="6">
    <location>
        <begin position="263"/>
        <end position="284"/>
    </location>
</feature>
<evidence type="ECO:0000256" key="6">
    <source>
        <dbReference type="SAM" id="Phobius"/>
    </source>
</evidence>